<evidence type="ECO:0000313" key="2">
    <source>
        <dbReference type="EMBL" id="CAK8686928.1"/>
    </source>
</evidence>
<gene>
    <name evidence="2" type="ORF">CVLEPA_LOCUS18964</name>
</gene>
<protein>
    <submittedName>
        <fullName evidence="2">Uncharacterized protein</fullName>
    </submittedName>
</protein>
<accession>A0ABP0G7T6</accession>
<evidence type="ECO:0000313" key="3">
    <source>
        <dbReference type="Proteomes" id="UP001642483"/>
    </source>
</evidence>
<proteinExistence type="predicted"/>
<evidence type="ECO:0000256" key="1">
    <source>
        <dbReference type="SAM" id="MobiDB-lite"/>
    </source>
</evidence>
<comment type="caution">
    <text evidence="2">The sequence shown here is derived from an EMBL/GenBank/DDBJ whole genome shotgun (WGS) entry which is preliminary data.</text>
</comment>
<keyword evidence="3" id="KW-1185">Reference proteome</keyword>
<sequence length="61" mass="6908">MKRVYSNMECLSEEGPRRPPCSLNPKSATATDMELHSYASKIACKQMYFNVYDGIAYPIIS</sequence>
<dbReference type="Proteomes" id="UP001642483">
    <property type="component" value="Unassembled WGS sequence"/>
</dbReference>
<reference evidence="2 3" key="1">
    <citation type="submission" date="2024-02" db="EMBL/GenBank/DDBJ databases">
        <authorList>
            <person name="Daric V."/>
            <person name="Darras S."/>
        </authorList>
    </citation>
    <scope>NUCLEOTIDE SEQUENCE [LARGE SCALE GENOMIC DNA]</scope>
</reference>
<feature type="region of interest" description="Disordered" evidence="1">
    <location>
        <begin position="1"/>
        <end position="26"/>
    </location>
</feature>
<dbReference type="EMBL" id="CAWYQH010000103">
    <property type="protein sequence ID" value="CAK8686928.1"/>
    <property type="molecule type" value="Genomic_DNA"/>
</dbReference>
<name>A0ABP0G7T6_CLALP</name>
<organism evidence="2 3">
    <name type="scientific">Clavelina lepadiformis</name>
    <name type="common">Light-bulb sea squirt</name>
    <name type="synonym">Ascidia lepadiformis</name>
    <dbReference type="NCBI Taxonomy" id="159417"/>
    <lineage>
        <taxon>Eukaryota</taxon>
        <taxon>Metazoa</taxon>
        <taxon>Chordata</taxon>
        <taxon>Tunicata</taxon>
        <taxon>Ascidiacea</taxon>
        <taxon>Aplousobranchia</taxon>
        <taxon>Clavelinidae</taxon>
        <taxon>Clavelina</taxon>
    </lineage>
</organism>